<sequence>MTFERNDTFYNLDRIYSTIERMLVLIRQLSGCSRLGESGRTISLELQLLNTIDDRAYLLQELQDCVSYLFGQFRKIYLINKDLYVQLNKRGGRIFELEKQFKEQGESKCLYYMADVIKYEPALLAMQRVLDRTMREIRIFRNQRNKHKLELCISHIVNGNLDKAFDEFSSFENSIEQLPTIVEEVFDGVMKNLVKLLLFLKGYYQLKKPNSAQTLVTGCEFIVQYLKQSTMFCRVETVLLYSLINEVLQEEHQFEDFFRDRLELMLVDLTGNKDLAIKVIQTDPDDSSQFAKLFSYVSDPLLLEMIRRSYQGSSDNLKNVLKFTVHLPTINQVIICYQELYQEMRRLSLINTPQIFMLAFHIKRVMQSPKFPSATRALELEELKAVLHPNISSICWKQISISRHESRILMKFSSIGKEINFTRYTADKNRFELEPVEEGEAFRIRNVAINGYLVEGSGFPLVANAKYDPSCESGHWRLVPCEECCYFQIENVASGRCLYSSFSEYSENDFYNSPELVRLTGEKSRLNENNSYWKIGEFSRGSRGDPECLSLSDNCFPSRSIYCYECDSWTDARCKDPFNYTALPRDQPPLMTCNGCCVKMVRHSRTPYEVVRRMCTSQLQINLFMVDHV</sequence>
<protein>
    <submittedName>
        <fullName evidence="3">Uncharacterized protein</fullName>
    </submittedName>
</protein>
<evidence type="ECO:0000256" key="2">
    <source>
        <dbReference type="ARBA" id="ARBA00023180"/>
    </source>
</evidence>
<evidence type="ECO:0000313" key="3">
    <source>
        <dbReference type="EMBL" id="KAL1396922.1"/>
    </source>
</evidence>
<proteinExistence type="predicted"/>
<keyword evidence="4" id="KW-1185">Reference proteome</keyword>
<name>A0ABD1DCX9_CULPP</name>
<keyword evidence="1" id="KW-0732">Signal</keyword>
<feature type="non-terminal residue" evidence="3">
    <location>
        <position position="629"/>
    </location>
</feature>
<keyword evidence="2" id="KW-0325">Glycoprotein</keyword>
<dbReference type="Gene3D" id="2.80.10.50">
    <property type="match status" value="1"/>
</dbReference>
<accession>A0ABD1DCX9</accession>
<comment type="caution">
    <text evidence="3">The sequence shown here is derived from an EMBL/GenBank/DDBJ whole genome shotgun (WGS) entry which is preliminary data.</text>
</comment>
<dbReference type="EMBL" id="JBEHCU010006520">
    <property type="protein sequence ID" value="KAL1396922.1"/>
    <property type="molecule type" value="Genomic_DNA"/>
</dbReference>
<dbReference type="AlphaFoldDB" id="A0ABD1DCX9"/>
<dbReference type="Pfam" id="PF17064">
    <property type="entry name" value="QVR"/>
    <property type="match status" value="1"/>
</dbReference>
<dbReference type="Proteomes" id="UP001562425">
    <property type="component" value="Unassembled WGS sequence"/>
</dbReference>
<dbReference type="InterPro" id="IPR031424">
    <property type="entry name" value="QVR-like"/>
</dbReference>
<evidence type="ECO:0000256" key="1">
    <source>
        <dbReference type="ARBA" id="ARBA00022729"/>
    </source>
</evidence>
<evidence type="ECO:0000313" key="4">
    <source>
        <dbReference type="Proteomes" id="UP001562425"/>
    </source>
</evidence>
<gene>
    <name evidence="3" type="ORF">pipiens_010147</name>
</gene>
<dbReference type="CDD" id="cd23595">
    <property type="entry name" value="TFP_LU_ECD_Qvr"/>
    <property type="match status" value="1"/>
</dbReference>
<organism evidence="3 4">
    <name type="scientific">Culex pipiens pipiens</name>
    <name type="common">Northern house mosquito</name>
    <dbReference type="NCBI Taxonomy" id="38569"/>
    <lineage>
        <taxon>Eukaryota</taxon>
        <taxon>Metazoa</taxon>
        <taxon>Ecdysozoa</taxon>
        <taxon>Arthropoda</taxon>
        <taxon>Hexapoda</taxon>
        <taxon>Insecta</taxon>
        <taxon>Pterygota</taxon>
        <taxon>Neoptera</taxon>
        <taxon>Endopterygota</taxon>
        <taxon>Diptera</taxon>
        <taxon>Nematocera</taxon>
        <taxon>Culicoidea</taxon>
        <taxon>Culicidae</taxon>
        <taxon>Culicinae</taxon>
        <taxon>Culicini</taxon>
        <taxon>Culex</taxon>
        <taxon>Culex</taxon>
    </lineage>
</organism>
<reference evidence="3 4" key="1">
    <citation type="submission" date="2024-05" db="EMBL/GenBank/DDBJ databases">
        <title>Culex pipiens pipiens assembly and annotation.</title>
        <authorList>
            <person name="Alout H."/>
            <person name="Durand T."/>
        </authorList>
    </citation>
    <scope>NUCLEOTIDE SEQUENCE [LARGE SCALE GENOMIC DNA]</scope>
    <source>
        <strain evidence="3">HA-2024</strain>
        <tissue evidence="3">Whole body</tissue>
    </source>
</reference>